<dbReference type="GeneID" id="117646694"/>
<dbReference type="AlphaFoldDB" id="A0A6P8Z273"/>
<dbReference type="RefSeq" id="XP_034243729.1">
    <property type="nucleotide sequence ID" value="XM_034387838.1"/>
</dbReference>
<dbReference type="PROSITE" id="PS50181">
    <property type="entry name" value="FBOX"/>
    <property type="match status" value="1"/>
</dbReference>
<evidence type="ECO:0000313" key="3">
    <source>
        <dbReference type="RefSeq" id="XP_034243705.1"/>
    </source>
</evidence>
<sequence length="269" mass="30906">MDPMEVLPQELVLHICSFLPIYDLVRLWELNHSWRKIVTDPCLWRDAVLAVEGYEESEDDDWIIGDIRDCIKVLRRAPCLGVVSFNGALKSQKLKQALLETKTVVLRINDLFCHNTDEETDWMTSFIQSIGERLEEILVTSPSNALMNTLISLPRLKKLEVYDGGSHCDDKPPVQSPGFFGQLKVFEDHDYTYSWTLPPNWLVTVLKMHCATLEEISLTENFRVLQDLVQAGYQFKALKRLINYGFEDIDALGPLLPGVDILYAYRRSV</sequence>
<dbReference type="InterPro" id="IPR001810">
    <property type="entry name" value="F-box_dom"/>
</dbReference>
<evidence type="ECO:0000259" key="1">
    <source>
        <dbReference type="PROSITE" id="PS50181"/>
    </source>
</evidence>
<protein>
    <submittedName>
        <fullName evidence="3 4">Uncharacterized protein LOC117646694</fullName>
    </submittedName>
</protein>
<evidence type="ECO:0000313" key="11">
    <source>
        <dbReference type="RefSeq" id="XP_034243772.1"/>
    </source>
</evidence>
<dbReference type="RefSeq" id="XP_034243772.1">
    <property type="nucleotide sequence ID" value="XM_034387881.1"/>
</dbReference>
<dbReference type="Gene3D" id="1.20.1280.50">
    <property type="match status" value="1"/>
</dbReference>
<dbReference type="OrthoDB" id="10257471at2759"/>
<dbReference type="InterPro" id="IPR036047">
    <property type="entry name" value="F-box-like_dom_sf"/>
</dbReference>
<dbReference type="KEGG" id="tpal:117646694"/>
<gene>
    <name evidence="3 4 5 6 7 8 9 10 11 12" type="primary">LOC117646694</name>
</gene>
<dbReference type="RefSeq" id="XP_034243722.1">
    <property type="nucleotide sequence ID" value="XM_034387831.1"/>
</dbReference>
<evidence type="ECO:0000313" key="6">
    <source>
        <dbReference type="RefSeq" id="XP_034243729.1"/>
    </source>
</evidence>
<feature type="domain" description="F-box" evidence="1">
    <location>
        <begin position="1"/>
        <end position="47"/>
    </location>
</feature>
<dbReference type="SUPFAM" id="SSF81383">
    <property type="entry name" value="F-box domain"/>
    <property type="match status" value="1"/>
</dbReference>
<dbReference type="RefSeq" id="XP_034243763.1">
    <property type="nucleotide sequence ID" value="XM_034387872.1"/>
</dbReference>
<evidence type="ECO:0000313" key="5">
    <source>
        <dbReference type="RefSeq" id="XP_034243722.1"/>
    </source>
</evidence>
<dbReference type="RefSeq" id="XP_034243781.1">
    <property type="nucleotide sequence ID" value="XM_034387890.1"/>
</dbReference>
<evidence type="ECO:0000313" key="4">
    <source>
        <dbReference type="RefSeq" id="XP_034243712.1"/>
    </source>
</evidence>
<organism evidence="8">
    <name type="scientific">Thrips palmi</name>
    <name type="common">Melon thrips</name>
    <dbReference type="NCBI Taxonomy" id="161013"/>
    <lineage>
        <taxon>Eukaryota</taxon>
        <taxon>Metazoa</taxon>
        <taxon>Ecdysozoa</taxon>
        <taxon>Arthropoda</taxon>
        <taxon>Hexapoda</taxon>
        <taxon>Insecta</taxon>
        <taxon>Pterygota</taxon>
        <taxon>Neoptera</taxon>
        <taxon>Paraneoptera</taxon>
        <taxon>Thysanoptera</taxon>
        <taxon>Terebrantia</taxon>
        <taxon>Thripoidea</taxon>
        <taxon>Thripidae</taxon>
        <taxon>Thrips</taxon>
    </lineage>
</organism>
<dbReference type="Proteomes" id="UP000515158">
    <property type="component" value="Unplaced"/>
</dbReference>
<evidence type="ECO:0000313" key="9">
    <source>
        <dbReference type="RefSeq" id="XP_034243755.1"/>
    </source>
</evidence>
<name>A0A6P8Z273_THRPL</name>
<evidence type="ECO:0000313" key="2">
    <source>
        <dbReference type="Proteomes" id="UP000515158"/>
    </source>
</evidence>
<dbReference type="RefSeq" id="XP_034243712.1">
    <property type="nucleotide sequence ID" value="XM_034387821.1"/>
</dbReference>
<accession>A0A6P8Z273</accession>
<dbReference type="RefSeq" id="XP_034243746.1">
    <property type="nucleotide sequence ID" value="XM_034387855.1"/>
</dbReference>
<dbReference type="RefSeq" id="XP_034243705.1">
    <property type="nucleotide sequence ID" value="XM_034387814.1"/>
</dbReference>
<evidence type="ECO:0000313" key="12">
    <source>
        <dbReference type="RefSeq" id="XP_034243781.1"/>
    </source>
</evidence>
<evidence type="ECO:0000313" key="7">
    <source>
        <dbReference type="RefSeq" id="XP_034243737.1"/>
    </source>
</evidence>
<reference evidence="3 4" key="1">
    <citation type="submission" date="2025-04" db="UniProtKB">
        <authorList>
            <consortium name="RefSeq"/>
        </authorList>
    </citation>
    <scope>IDENTIFICATION</scope>
    <source>
        <tissue evidence="3 4">Total insect</tissue>
    </source>
</reference>
<evidence type="ECO:0000313" key="10">
    <source>
        <dbReference type="RefSeq" id="XP_034243763.1"/>
    </source>
</evidence>
<keyword evidence="2" id="KW-1185">Reference proteome</keyword>
<dbReference type="SMART" id="SM00256">
    <property type="entry name" value="FBOX"/>
    <property type="match status" value="1"/>
</dbReference>
<dbReference type="Pfam" id="PF12937">
    <property type="entry name" value="F-box-like"/>
    <property type="match status" value="1"/>
</dbReference>
<dbReference type="RefSeq" id="XP_034243737.1">
    <property type="nucleotide sequence ID" value="XM_034387846.1"/>
</dbReference>
<dbReference type="RefSeq" id="XP_034243755.1">
    <property type="nucleotide sequence ID" value="XM_034387864.1"/>
</dbReference>
<proteinExistence type="predicted"/>
<evidence type="ECO:0000313" key="8">
    <source>
        <dbReference type="RefSeq" id="XP_034243746.1"/>
    </source>
</evidence>